<evidence type="ECO:0000256" key="1">
    <source>
        <dbReference type="SAM" id="MobiDB-lite"/>
    </source>
</evidence>
<name>A0A182QL87_9DIPT</name>
<proteinExistence type="predicted"/>
<evidence type="ECO:0000313" key="3">
    <source>
        <dbReference type="Proteomes" id="UP000075886"/>
    </source>
</evidence>
<sequence length="276" mass="29390">MAKINNGAADNPSNHRQPSVGVTANASATSKQAPSAQKHCNKIAFRIHYLRLWHTSDGESDQSAQQQQPTEARCDGTEQSVQEQKHTAQCQSLKRKVELSIMPRKTTVVTSACWYRVMPQSQCSAGPSTLKMVISMESAIQHRPTHSDSLTWNQPKPSAFTACVTVYVSSGTTLTDASSNSGAAPANIVPLAAVGDAGFAVIPTVGSTPGAAAAVDPGGLVTNVKEKVNGTGRRSGDRNTSKTTPPSAQDQTHQTKLYTHTNAHDHCSLCRREPFA</sequence>
<feature type="region of interest" description="Disordered" evidence="1">
    <location>
        <begin position="226"/>
        <end position="252"/>
    </location>
</feature>
<evidence type="ECO:0000313" key="2">
    <source>
        <dbReference type="EnsemblMetazoa" id="AFAF012464-PA"/>
    </source>
</evidence>
<dbReference type="VEuPathDB" id="VectorBase:AFAF012464"/>
<organism evidence="2 3">
    <name type="scientific">Anopheles farauti</name>
    <dbReference type="NCBI Taxonomy" id="69004"/>
    <lineage>
        <taxon>Eukaryota</taxon>
        <taxon>Metazoa</taxon>
        <taxon>Ecdysozoa</taxon>
        <taxon>Arthropoda</taxon>
        <taxon>Hexapoda</taxon>
        <taxon>Insecta</taxon>
        <taxon>Pterygota</taxon>
        <taxon>Neoptera</taxon>
        <taxon>Endopterygota</taxon>
        <taxon>Diptera</taxon>
        <taxon>Nematocera</taxon>
        <taxon>Culicoidea</taxon>
        <taxon>Culicidae</taxon>
        <taxon>Anophelinae</taxon>
        <taxon>Anopheles</taxon>
    </lineage>
</organism>
<keyword evidence="3" id="KW-1185">Reference proteome</keyword>
<dbReference type="Proteomes" id="UP000075886">
    <property type="component" value="Unassembled WGS sequence"/>
</dbReference>
<dbReference type="EnsemblMetazoa" id="AFAF012464-RA">
    <property type="protein sequence ID" value="AFAF012464-PA"/>
    <property type="gene ID" value="AFAF012464"/>
</dbReference>
<reference evidence="3" key="1">
    <citation type="submission" date="2014-01" db="EMBL/GenBank/DDBJ databases">
        <title>The Genome Sequence of Anopheles farauti FAR1 (V2).</title>
        <authorList>
            <consortium name="The Broad Institute Genomics Platform"/>
            <person name="Neafsey D.E."/>
            <person name="Besansky N."/>
            <person name="Howell P."/>
            <person name="Walton C."/>
            <person name="Young S.K."/>
            <person name="Zeng Q."/>
            <person name="Gargeya S."/>
            <person name="Fitzgerald M."/>
            <person name="Haas B."/>
            <person name="Abouelleil A."/>
            <person name="Allen A.W."/>
            <person name="Alvarado L."/>
            <person name="Arachchi H.M."/>
            <person name="Berlin A.M."/>
            <person name="Chapman S.B."/>
            <person name="Gainer-Dewar J."/>
            <person name="Goldberg J."/>
            <person name="Griggs A."/>
            <person name="Gujja S."/>
            <person name="Hansen M."/>
            <person name="Howarth C."/>
            <person name="Imamovic A."/>
            <person name="Ireland A."/>
            <person name="Larimer J."/>
            <person name="McCowan C."/>
            <person name="Murphy C."/>
            <person name="Pearson M."/>
            <person name="Poon T.W."/>
            <person name="Priest M."/>
            <person name="Roberts A."/>
            <person name="Saif S."/>
            <person name="Shea T."/>
            <person name="Sisk P."/>
            <person name="Sykes S."/>
            <person name="Wortman J."/>
            <person name="Nusbaum C."/>
            <person name="Birren B."/>
        </authorList>
    </citation>
    <scope>NUCLEOTIDE SEQUENCE [LARGE SCALE GENOMIC DNA]</scope>
    <source>
        <strain evidence="3">FAR1</strain>
    </source>
</reference>
<feature type="compositionally biased region" description="Polar residues" evidence="1">
    <location>
        <begin position="61"/>
        <end position="70"/>
    </location>
</feature>
<accession>A0A182QL87</accession>
<dbReference type="EMBL" id="AXCN02000591">
    <property type="status" value="NOT_ANNOTATED_CDS"/>
    <property type="molecule type" value="Genomic_DNA"/>
</dbReference>
<feature type="compositionally biased region" description="Polar residues" evidence="1">
    <location>
        <begin position="11"/>
        <end position="35"/>
    </location>
</feature>
<dbReference type="AlphaFoldDB" id="A0A182QL87"/>
<feature type="compositionally biased region" description="Basic and acidic residues" evidence="1">
    <location>
        <begin position="226"/>
        <end position="240"/>
    </location>
</feature>
<feature type="region of interest" description="Disordered" evidence="1">
    <location>
        <begin position="1"/>
        <end position="37"/>
    </location>
</feature>
<reference evidence="2" key="2">
    <citation type="submission" date="2020-05" db="UniProtKB">
        <authorList>
            <consortium name="EnsemblMetazoa"/>
        </authorList>
    </citation>
    <scope>IDENTIFICATION</scope>
    <source>
        <strain evidence="2">FAR1</strain>
    </source>
</reference>
<feature type="region of interest" description="Disordered" evidence="1">
    <location>
        <begin position="57"/>
        <end position="80"/>
    </location>
</feature>
<feature type="compositionally biased region" description="Polar residues" evidence="1">
    <location>
        <begin position="241"/>
        <end position="252"/>
    </location>
</feature>
<protein>
    <submittedName>
        <fullName evidence="2">Uncharacterized protein</fullName>
    </submittedName>
</protein>